<keyword evidence="6" id="KW-0963">Cytoplasm</keyword>
<evidence type="ECO:0000256" key="7">
    <source>
        <dbReference type="ARBA" id="ARBA00022884"/>
    </source>
</evidence>
<dbReference type="GO" id="GO:0003723">
    <property type="term" value="F:RNA binding"/>
    <property type="evidence" value="ECO:0007669"/>
    <property type="project" value="UniProtKB-KW"/>
</dbReference>
<feature type="compositionally biased region" description="Basic and acidic residues" evidence="11">
    <location>
        <begin position="1"/>
        <end position="10"/>
    </location>
</feature>
<dbReference type="PANTHER" id="PTHR13135">
    <property type="entry name" value="CYTOSOLIC RESINIFERATOXIN BINDING PROTEIN RBP-26"/>
    <property type="match status" value="1"/>
</dbReference>
<dbReference type="GO" id="GO:0006408">
    <property type="term" value="P:snRNA export from nucleus"/>
    <property type="evidence" value="ECO:0007669"/>
    <property type="project" value="InterPro"/>
</dbReference>
<dbReference type="AlphaFoldDB" id="A0A8C1P5M4"/>
<evidence type="ECO:0000313" key="13">
    <source>
        <dbReference type="Ensembl" id="ENSCCRP00010100474.1"/>
    </source>
</evidence>
<dbReference type="Proteomes" id="UP000694427">
    <property type="component" value="Unplaced"/>
</dbReference>
<dbReference type="FunFam" id="1.10.10.1440:FF:000001">
    <property type="entry name" value="phosphorylated adapter RNA export protein-like"/>
    <property type="match status" value="1"/>
</dbReference>
<evidence type="ECO:0000256" key="4">
    <source>
        <dbReference type="ARBA" id="ARBA00016856"/>
    </source>
</evidence>
<evidence type="ECO:0000256" key="6">
    <source>
        <dbReference type="ARBA" id="ARBA00022490"/>
    </source>
</evidence>
<evidence type="ECO:0000256" key="2">
    <source>
        <dbReference type="ARBA" id="ARBA00004496"/>
    </source>
</evidence>
<organism evidence="13 14">
    <name type="scientific">Cyprinus carpio</name>
    <name type="common">Common carp</name>
    <dbReference type="NCBI Taxonomy" id="7962"/>
    <lineage>
        <taxon>Eukaryota</taxon>
        <taxon>Metazoa</taxon>
        <taxon>Chordata</taxon>
        <taxon>Craniata</taxon>
        <taxon>Vertebrata</taxon>
        <taxon>Euteleostomi</taxon>
        <taxon>Actinopterygii</taxon>
        <taxon>Neopterygii</taxon>
        <taxon>Teleostei</taxon>
        <taxon>Ostariophysi</taxon>
        <taxon>Cypriniformes</taxon>
        <taxon>Cyprinidae</taxon>
        <taxon>Cyprininae</taxon>
        <taxon>Cyprinus</taxon>
    </lineage>
</organism>
<accession>A0A8C1P5M4</accession>
<proteinExistence type="inferred from homology"/>
<evidence type="ECO:0000256" key="5">
    <source>
        <dbReference type="ARBA" id="ARBA00022448"/>
    </source>
</evidence>
<dbReference type="InterPro" id="IPR038092">
    <property type="entry name" value="PHAX_RNA-binding_sf"/>
</dbReference>
<keyword evidence="8" id="KW-0653">Protein transport</keyword>
<sequence length="392" mass="44034">MAGDEDRMAELEDGELESDQEERVQVSYFQRTGPSLSSASVSGYRSLKNTDSSDSGSASEDEAVPWRQKRLRSSSAPSGRRVNNIWGSVVQEQSQESVAAELGIMGMEGSVSMSSRQSETYNYVLARKMMEKEREEEQEGLRSALDGELEGYMQQKSCLKRKRPAKERLGPRAEMDLRGRYQLREDDSDERVVDEIAHRLMEPKKDLIERVVRVIGKKKAIELLSETATIEQTGGLYTVDGSRRRTPGGVYLNLLKNTPSISDGQVKVRQHSWVFINTSFCSFLNMLNVFEHQEDQALSFRTCCTTPWSSSCSVQAGLLQRSLGRSSASSIKPLQLIQNAAARLIFNEPKIIHVTSLFIKNGSGMTCPTQSESLAIFKNRLKTHLFHLYLTL</sequence>
<evidence type="ECO:0000256" key="3">
    <source>
        <dbReference type="ARBA" id="ARBA00006094"/>
    </source>
</evidence>
<name>A0A8C1P5M4_CYPCA</name>
<evidence type="ECO:0000256" key="9">
    <source>
        <dbReference type="ARBA" id="ARBA00023242"/>
    </source>
</evidence>
<evidence type="ECO:0000256" key="10">
    <source>
        <dbReference type="ARBA" id="ARBA00030834"/>
    </source>
</evidence>
<dbReference type="GO" id="GO:0015031">
    <property type="term" value="P:protein transport"/>
    <property type="evidence" value="ECO:0007669"/>
    <property type="project" value="UniProtKB-KW"/>
</dbReference>
<gene>
    <name evidence="13" type="primary">phax</name>
</gene>
<dbReference type="PANTHER" id="PTHR13135:SF0">
    <property type="entry name" value="PHOSPHORYLATED ADAPTER RNA EXPORT PROTEIN"/>
    <property type="match status" value="1"/>
</dbReference>
<dbReference type="Pfam" id="PF10258">
    <property type="entry name" value="PHAX_RNA-bd"/>
    <property type="match status" value="1"/>
</dbReference>
<protein>
    <recommendedName>
        <fullName evidence="4">Phosphorylated adapter RNA export protein</fullName>
    </recommendedName>
    <alternativeName>
        <fullName evidence="10">RNA U small nuclear RNA export adapter protein</fullName>
    </alternativeName>
</protein>
<evidence type="ECO:0000256" key="8">
    <source>
        <dbReference type="ARBA" id="ARBA00022927"/>
    </source>
</evidence>
<feature type="compositionally biased region" description="Polar residues" evidence="11">
    <location>
        <begin position="27"/>
        <end position="50"/>
    </location>
</feature>
<feature type="domain" description="Phosphorylated adapter RNA export protein RNA-binding" evidence="12">
    <location>
        <begin position="192"/>
        <end position="267"/>
    </location>
</feature>
<dbReference type="InterPro" id="IPR019385">
    <property type="entry name" value="PHAX_RNA-binding_domain"/>
</dbReference>
<reference evidence="13" key="1">
    <citation type="submission" date="2025-08" db="UniProtKB">
        <authorList>
            <consortium name="Ensembl"/>
        </authorList>
    </citation>
    <scope>IDENTIFICATION</scope>
</reference>
<feature type="region of interest" description="Disordered" evidence="11">
    <location>
        <begin position="1"/>
        <end position="81"/>
    </location>
</feature>
<reference evidence="13" key="2">
    <citation type="submission" date="2025-09" db="UniProtKB">
        <authorList>
            <consortium name="Ensembl"/>
        </authorList>
    </citation>
    <scope>IDENTIFICATION</scope>
</reference>
<keyword evidence="14" id="KW-1185">Reference proteome</keyword>
<dbReference type="Gene3D" id="1.10.10.1440">
    <property type="entry name" value="PHAX RNA-binding domain"/>
    <property type="match status" value="1"/>
</dbReference>
<dbReference type="InterPro" id="IPR039047">
    <property type="entry name" value="PHAX"/>
</dbReference>
<evidence type="ECO:0000313" key="14">
    <source>
        <dbReference type="Proteomes" id="UP000694427"/>
    </source>
</evidence>
<feature type="compositionally biased region" description="Acidic residues" evidence="11">
    <location>
        <begin position="11"/>
        <end position="20"/>
    </location>
</feature>
<keyword evidence="7" id="KW-0694">RNA-binding</keyword>
<dbReference type="GO" id="GO:0005634">
    <property type="term" value="C:nucleus"/>
    <property type="evidence" value="ECO:0007669"/>
    <property type="project" value="UniProtKB-SubCell"/>
</dbReference>
<keyword evidence="9" id="KW-0539">Nucleus</keyword>
<evidence type="ECO:0000256" key="1">
    <source>
        <dbReference type="ARBA" id="ARBA00004123"/>
    </source>
</evidence>
<dbReference type="Ensembl" id="ENSCCRT00010111515.1">
    <property type="protein sequence ID" value="ENSCCRP00010100474.1"/>
    <property type="gene ID" value="ENSCCRG00010044125.1"/>
</dbReference>
<comment type="similarity">
    <text evidence="3">Belongs to the PHAX family.</text>
</comment>
<comment type="subcellular location">
    <subcellularLocation>
        <location evidence="2">Cytoplasm</location>
    </subcellularLocation>
    <subcellularLocation>
        <location evidence="1">Nucleus</location>
    </subcellularLocation>
</comment>
<dbReference type="GO" id="GO:0005737">
    <property type="term" value="C:cytoplasm"/>
    <property type="evidence" value="ECO:0007669"/>
    <property type="project" value="UniProtKB-SubCell"/>
</dbReference>
<evidence type="ECO:0000256" key="11">
    <source>
        <dbReference type="SAM" id="MobiDB-lite"/>
    </source>
</evidence>
<evidence type="ECO:0000259" key="12">
    <source>
        <dbReference type="Pfam" id="PF10258"/>
    </source>
</evidence>
<keyword evidence="5" id="KW-0813">Transport</keyword>